<dbReference type="GO" id="GO:0007156">
    <property type="term" value="P:homophilic cell adhesion via plasma membrane adhesion molecules"/>
    <property type="evidence" value="ECO:0007669"/>
    <property type="project" value="InterPro"/>
</dbReference>
<evidence type="ECO:0000313" key="1">
    <source>
        <dbReference type="EMBL" id="CAB4002375.1"/>
    </source>
</evidence>
<protein>
    <submittedName>
        <fullName evidence="1">Calsyntenin-1 isoform X4</fullName>
    </submittedName>
</protein>
<dbReference type="GO" id="GO:0045211">
    <property type="term" value="C:postsynaptic membrane"/>
    <property type="evidence" value="ECO:0007669"/>
    <property type="project" value="TreeGrafter"/>
</dbReference>
<dbReference type="EMBL" id="CACRXK020004333">
    <property type="protein sequence ID" value="CAB4002375.1"/>
    <property type="molecule type" value="Genomic_DNA"/>
</dbReference>
<name>A0A7D9E7G3_PARCT</name>
<dbReference type="CDD" id="cd11304">
    <property type="entry name" value="Cadherin_repeat"/>
    <property type="match status" value="3"/>
</dbReference>
<dbReference type="InterPro" id="IPR015919">
    <property type="entry name" value="Cadherin-like_sf"/>
</dbReference>
<dbReference type="OrthoDB" id="10012272at2759"/>
<dbReference type="PANTHER" id="PTHR14139">
    <property type="entry name" value="CALSYNTENIN"/>
    <property type="match status" value="1"/>
</dbReference>
<dbReference type="Gene3D" id="2.60.120.200">
    <property type="match status" value="1"/>
</dbReference>
<dbReference type="Proteomes" id="UP001152795">
    <property type="component" value="Unassembled WGS sequence"/>
</dbReference>
<reference evidence="1" key="1">
    <citation type="submission" date="2020-04" db="EMBL/GenBank/DDBJ databases">
        <authorList>
            <person name="Alioto T."/>
            <person name="Alioto T."/>
            <person name="Gomez Garrido J."/>
        </authorList>
    </citation>
    <scope>NUCLEOTIDE SEQUENCE</scope>
    <source>
        <strain evidence="1">A484AB</strain>
    </source>
</reference>
<dbReference type="PRINTS" id="PR00205">
    <property type="entry name" value="CADHERIN"/>
</dbReference>
<dbReference type="GO" id="GO:0005509">
    <property type="term" value="F:calcium ion binding"/>
    <property type="evidence" value="ECO:0007669"/>
    <property type="project" value="UniProtKB-UniRule"/>
</dbReference>
<comment type="caution">
    <text evidence="1">The sequence shown here is derived from an EMBL/GenBank/DDBJ whole genome shotgun (WGS) entry which is preliminary data.</text>
</comment>
<accession>A0A7D9E7G3</accession>
<dbReference type="AlphaFoldDB" id="A0A7D9E7G3"/>
<dbReference type="GO" id="GO:0009986">
    <property type="term" value="C:cell surface"/>
    <property type="evidence" value="ECO:0007669"/>
    <property type="project" value="TreeGrafter"/>
</dbReference>
<dbReference type="Pfam" id="PF00028">
    <property type="entry name" value="Cadherin"/>
    <property type="match status" value="1"/>
</dbReference>
<organism evidence="1 2">
    <name type="scientific">Paramuricea clavata</name>
    <name type="common">Red gorgonian</name>
    <name type="synonym">Violescent sea-whip</name>
    <dbReference type="NCBI Taxonomy" id="317549"/>
    <lineage>
        <taxon>Eukaryota</taxon>
        <taxon>Metazoa</taxon>
        <taxon>Cnidaria</taxon>
        <taxon>Anthozoa</taxon>
        <taxon>Octocorallia</taxon>
        <taxon>Malacalcyonacea</taxon>
        <taxon>Plexauridae</taxon>
        <taxon>Paramuricea</taxon>
    </lineage>
</organism>
<sequence>MRILPISSLFLGFYLTVAFGNNLKDRMPSYLKFEHSRFTFQIKESHGIGFTREHLKAFGCGETGITYSIQEDRVPFKIHPQSGKISLKERLNYTEHDQHSFIVQAVANNKNCKNEKTITWVIFNVLQHNKYRPQFNADKYYCRIQEETGHVKISPEIRATDRDPGPAGKISQVQIWESDEPFLLELQEVSGIVTIMPTRGYKFDASRMASYKFSLQAWDGGDPPRNSPPVKIHCIVVPQNRHSPVFKKKMYVGRVKQGEVSSNIVQVEAKDSDTYADFGNICEYFIRTSDMPFQINNKGVISLAKPLGGDAPDTYVFTVMAKDCGGRISEEAATVNIIVDKDCTPGFVEPENKSPLLKDCDGMIRVTPSIRLNMCGESRQYANFSAKVAMDTDHILKGCDRETYEASGVFRMCNVNKTVDLLPSSYPDQTWMAGILSDENIIGESVYHFDKKTAIDVPSYVLEYTGDESMTISTWIWMQKKKEQQFIIAATDPQRLDRKHFGLYTEGDKLVFIHRQEPKVGSEDICKSVFMWKPEIFNTHWHHVLVTVDGCQAAKLYVNSKEVALFNSKENWPLHGMNMAKRVVVGARWLGREKKYADYFNGYLAGLSVNFGEHIDEKAIKCVYECKERIKIDSPAPSGFKVTQSDHKVIEINGQGTPETFENILRNLVYVNTRRSPTNGRRPLQIKTTINKQPLPMLNLQIMVSSSEKTALRLSGGSRKVVGLNDLKKYGIRVAEKLAVTADKCSKYLDSARIEVDPPLSSEESLVNPGPLLDLLNLRKDNLPDGKGVVIRGLATLDEYQMVLREIVFVHLGLEDISDPSTVVYHNFKFTVSNLKNRYLSNILQTELTTDKNTPQYDMQALGRQEKDALPGAVDDREFVGKSSSNSFGVMIGIIVAASCVFVFVILVVAVRFHSARNVYLDVSQKEDEPADEDDSHEQDKMNVTMNPLEKFETADDQAEPQGATNQKTLEWDDAYIA</sequence>
<dbReference type="SUPFAM" id="SSF49313">
    <property type="entry name" value="Cadherin-like"/>
    <property type="match status" value="3"/>
</dbReference>
<dbReference type="InterPro" id="IPR013320">
    <property type="entry name" value="ConA-like_dom_sf"/>
</dbReference>
<dbReference type="PROSITE" id="PS50268">
    <property type="entry name" value="CADHERIN_2"/>
    <property type="match status" value="3"/>
</dbReference>
<dbReference type="GO" id="GO:0012505">
    <property type="term" value="C:endomembrane system"/>
    <property type="evidence" value="ECO:0007669"/>
    <property type="project" value="UniProtKB-SubCell"/>
</dbReference>
<evidence type="ECO:0000313" key="2">
    <source>
        <dbReference type="Proteomes" id="UP001152795"/>
    </source>
</evidence>
<dbReference type="Gene3D" id="2.60.40.60">
    <property type="entry name" value="Cadherins"/>
    <property type="match status" value="3"/>
</dbReference>
<dbReference type="InterPro" id="IPR002126">
    <property type="entry name" value="Cadherin-like_dom"/>
</dbReference>
<gene>
    <name evidence="1" type="ORF">PACLA_8A043053</name>
</gene>
<dbReference type="PANTHER" id="PTHR14139:SF2">
    <property type="entry name" value="CALSYNTENIN-1"/>
    <property type="match status" value="1"/>
</dbReference>
<dbReference type="SUPFAM" id="SSF49899">
    <property type="entry name" value="Concanavalin A-like lectins/glucanases"/>
    <property type="match status" value="1"/>
</dbReference>
<dbReference type="SMART" id="SM00112">
    <property type="entry name" value="CA"/>
    <property type="match status" value="3"/>
</dbReference>
<dbReference type="GO" id="GO:0050806">
    <property type="term" value="P:positive regulation of synaptic transmission"/>
    <property type="evidence" value="ECO:0007669"/>
    <property type="project" value="TreeGrafter"/>
</dbReference>
<dbReference type="GO" id="GO:0051965">
    <property type="term" value="P:positive regulation of synapse assembly"/>
    <property type="evidence" value="ECO:0007669"/>
    <property type="project" value="TreeGrafter"/>
</dbReference>
<keyword evidence="2" id="KW-1185">Reference proteome</keyword>
<dbReference type="Pfam" id="PF13385">
    <property type="entry name" value="Laminin_G_3"/>
    <property type="match status" value="1"/>
</dbReference>
<proteinExistence type="predicted"/>